<accession>A0A0D2CW04</accession>
<feature type="region of interest" description="Disordered" evidence="2">
    <location>
        <begin position="1"/>
        <end position="37"/>
    </location>
</feature>
<dbReference type="PANTHER" id="PTHR36840:SF1">
    <property type="entry name" value="BLL5714 PROTEIN"/>
    <property type="match status" value="1"/>
</dbReference>
<dbReference type="AlphaFoldDB" id="A0A0D2CW04"/>
<proteinExistence type="predicted"/>
<dbReference type="STRING" id="348802.A0A0D2CW04"/>
<keyword evidence="1" id="KW-0175">Coiled coil</keyword>
<dbReference type="OrthoDB" id="191995at2759"/>
<organism evidence="4 5">
    <name type="scientific">Exophiala xenobiotica</name>
    <dbReference type="NCBI Taxonomy" id="348802"/>
    <lineage>
        <taxon>Eukaryota</taxon>
        <taxon>Fungi</taxon>
        <taxon>Dikarya</taxon>
        <taxon>Ascomycota</taxon>
        <taxon>Pezizomycotina</taxon>
        <taxon>Eurotiomycetes</taxon>
        <taxon>Chaetothyriomycetidae</taxon>
        <taxon>Chaetothyriales</taxon>
        <taxon>Herpotrichiellaceae</taxon>
        <taxon>Exophiala</taxon>
    </lineage>
</organism>
<keyword evidence="3" id="KW-0472">Membrane</keyword>
<feature type="compositionally biased region" description="Polar residues" evidence="2">
    <location>
        <begin position="1"/>
        <end position="17"/>
    </location>
</feature>
<feature type="transmembrane region" description="Helical" evidence="3">
    <location>
        <begin position="336"/>
        <end position="355"/>
    </location>
</feature>
<gene>
    <name evidence="4" type="ORF">PV05_06683</name>
</gene>
<reference evidence="4 5" key="1">
    <citation type="submission" date="2015-01" db="EMBL/GenBank/DDBJ databases">
        <title>The Genome Sequence of Exophiala xenobiotica CBS118157.</title>
        <authorList>
            <consortium name="The Broad Institute Genomics Platform"/>
            <person name="Cuomo C."/>
            <person name="de Hoog S."/>
            <person name="Gorbushina A."/>
            <person name="Stielow B."/>
            <person name="Teixiera M."/>
            <person name="Abouelleil A."/>
            <person name="Chapman S.B."/>
            <person name="Priest M."/>
            <person name="Young S.K."/>
            <person name="Wortman J."/>
            <person name="Nusbaum C."/>
            <person name="Birren B."/>
        </authorList>
    </citation>
    <scope>NUCLEOTIDE SEQUENCE [LARGE SCALE GENOMIC DNA]</scope>
    <source>
        <strain evidence="4 5">CBS 118157</strain>
    </source>
</reference>
<name>A0A0D2CW04_9EURO</name>
<feature type="transmembrane region" description="Helical" evidence="3">
    <location>
        <begin position="569"/>
        <end position="585"/>
    </location>
</feature>
<feature type="transmembrane region" description="Helical" evidence="3">
    <location>
        <begin position="244"/>
        <end position="265"/>
    </location>
</feature>
<protein>
    <submittedName>
        <fullName evidence="4">Uncharacterized protein</fullName>
    </submittedName>
</protein>
<evidence type="ECO:0000256" key="2">
    <source>
        <dbReference type="SAM" id="MobiDB-lite"/>
    </source>
</evidence>
<feature type="transmembrane region" description="Helical" evidence="3">
    <location>
        <begin position="277"/>
        <end position="297"/>
    </location>
</feature>
<evidence type="ECO:0000256" key="1">
    <source>
        <dbReference type="SAM" id="Coils"/>
    </source>
</evidence>
<evidence type="ECO:0000256" key="3">
    <source>
        <dbReference type="SAM" id="Phobius"/>
    </source>
</evidence>
<dbReference type="GeneID" id="25328591"/>
<feature type="transmembrane region" description="Helical" evidence="3">
    <location>
        <begin position="413"/>
        <end position="432"/>
    </location>
</feature>
<dbReference type="RefSeq" id="XP_013314901.1">
    <property type="nucleotide sequence ID" value="XM_013459447.1"/>
</dbReference>
<dbReference type="InterPro" id="IPR010640">
    <property type="entry name" value="Low_temperature_requirement_A"/>
</dbReference>
<feature type="transmembrane region" description="Helical" evidence="3">
    <location>
        <begin position="591"/>
        <end position="610"/>
    </location>
</feature>
<feature type="coiled-coil region" evidence="1">
    <location>
        <begin position="91"/>
        <end position="139"/>
    </location>
</feature>
<feature type="transmembrane region" description="Helical" evidence="3">
    <location>
        <begin position="361"/>
        <end position="380"/>
    </location>
</feature>
<sequence>METPDSDLNSGQASPNGHDNEKIEEKHHHHPHLHLTHGQKRRFLEFVHPHTGKIVHVCHSPEHLERKRTELLRERKDDEFHVILQGSAEHLEAIRELHTHHESKRDELKQRHGDLYSDIENVKSELDALAAELHHVTAHAVSLDASFDRYGYSAHLRTKDEDSEVTSIHSDHPSAFDKHKDRSTVAIRFLKRPTIRQYFHKGLLWRSAKAGEVASFELFVDLVYVGVIDIVGEKAVEHADGLSLLHFAIVFSIAWKIWADLTMIINHFEIDDIFQRLNVIFYLVCLFGFTTNITYAFESTYTSAIAFYIAQRLFTAVWYVYVAWVLPNIRGSMMSLALTVTVSAVFWIGSIHVAWPGQLSLIWIAIIVDTFGYVAMIGIMRHAEKSRVLKPIAKYFEFFPAVNIEHRVERNNAFVSLVFGYSILTILFQSRASFGINAFFGKGVLGLVQAFTFNWIYFEIDAYHLHVHAIRRHLVSACVWVSSHLPFIMGYVLAASTLSQLVLAHDSSNADPHDLGEEYEARSEPEVSKALRWFYCGGLGVALISMALISFCHIHKRVAKARLRKRPRLIFRVCIAIIIICLPLADSLSSLGLISITTALVFLVLALDLFGMSCEGDKFWTGGFCPEEKKRCTYTANCRLGKRRRREIEKALQRGDKVCLADLLKRNSSRSSVDSEETLRDEEWQGGHY</sequence>
<dbReference type="EMBL" id="KN847320">
    <property type="protein sequence ID" value="KIW54317.1"/>
    <property type="molecule type" value="Genomic_DNA"/>
</dbReference>
<feature type="compositionally biased region" description="Basic residues" evidence="2">
    <location>
        <begin position="27"/>
        <end position="37"/>
    </location>
</feature>
<keyword evidence="3" id="KW-1133">Transmembrane helix</keyword>
<feature type="transmembrane region" description="Helical" evidence="3">
    <location>
        <begin position="530"/>
        <end position="549"/>
    </location>
</feature>
<dbReference type="Proteomes" id="UP000054342">
    <property type="component" value="Unassembled WGS sequence"/>
</dbReference>
<feature type="transmembrane region" description="Helical" evidence="3">
    <location>
        <begin position="438"/>
        <end position="458"/>
    </location>
</feature>
<evidence type="ECO:0000313" key="4">
    <source>
        <dbReference type="EMBL" id="KIW54317.1"/>
    </source>
</evidence>
<feature type="transmembrane region" description="Helical" evidence="3">
    <location>
        <begin position="303"/>
        <end position="324"/>
    </location>
</feature>
<evidence type="ECO:0000313" key="5">
    <source>
        <dbReference type="Proteomes" id="UP000054342"/>
    </source>
</evidence>
<dbReference type="PANTHER" id="PTHR36840">
    <property type="entry name" value="BLL5714 PROTEIN"/>
    <property type="match status" value="1"/>
</dbReference>
<keyword evidence="5" id="KW-1185">Reference proteome</keyword>
<dbReference type="Pfam" id="PF06772">
    <property type="entry name" value="LtrA"/>
    <property type="match status" value="1"/>
</dbReference>
<keyword evidence="3" id="KW-0812">Transmembrane</keyword>
<feature type="transmembrane region" description="Helical" evidence="3">
    <location>
        <begin position="474"/>
        <end position="494"/>
    </location>
</feature>
<dbReference type="HOGENOM" id="CLU_022899_1_0_1"/>